<dbReference type="Pfam" id="PF07949">
    <property type="entry name" value="YbbR"/>
    <property type="match status" value="3"/>
</dbReference>
<evidence type="ECO:0000313" key="2">
    <source>
        <dbReference type="EMBL" id="SOY30894.1"/>
    </source>
</evidence>
<evidence type="ECO:0000256" key="1">
    <source>
        <dbReference type="SAM" id="Phobius"/>
    </source>
</evidence>
<name>A0A2K4ZK74_9FIRM</name>
<organism evidence="2 3">
    <name type="scientific">Acetatifactor muris</name>
    <dbReference type="NCBI Taxonomy" id="879566"/>
    <lineage>
        <taxon>Bacteria</taxon>
        <taxon>Bacillati</taxon>
        <taxon>Bacillota</taxon>
        <taxon>Clostridia</taxon>
        <taxon>Lachnospirales</taxon>
        <taxon>Lachnospiraceae</taxon>
        <taxon>Acetatifactor</taxon>
    </lineage>
</organism>
<reference evidence="2 3" key="1">
    <citation type="submission" date="2018-01" db="EMBL/GenBank/DDBJ databases">
        <authorList>
            <person name="Gaut B.S."/>
            <person name="Morton B.R."/>
            <person name="Clegg M.T."/>
            <person name="Duvall M.R."/>
        </authorList>
    </citation>
    <scope>NUCLEOTIDE SEQUENCE [LARGE SCALE GENOMIC DNA]</scope>
    <source>
        <strain evidence="2">GP69</strain>
    </source>
</reference>
<dbReference type="InterPro" id="IPR053154">
    <property type="entry name" value="c-di-AMP_regulator"/>
</dbReference>
<accession>A0A2K4ZK74</accession>
<dbReference type="Gene3D" id="2.170.120.40">
    <property type="entry name" value="YbbR-like domain"/>
    <property type="match status" value="2"/>
</dbReference>
<proteinExistence type="predicted"/>
<keyword evidence="1" id="KW-0812">Transmembrane</keyword>
<dbReference type="Proteomes" id="UP000236311">
    <property type="component" value="Unassembled WGS sequence"/>
</dbReference>
<dbReference type="EMBL" id="OFSM01000020">
    <property type="protein sequence ID" value="SOY30894.1"/>
    <property type="molecule type" value="Genomic_DNA"/>
</dbReference>
<dbReference type="PANTHER" id="PTHR37804:SF1">
    <property type="entry name" value="CDAA REGULATORY PROTEIN CDAR"/>
    <property type="match status" value="1"/>
</dbReference>
<keyword evidence="1" id="KW-0472">Membrane</keyword>
<dbReference type="AlphaFoldDB" id="A0A2K4ZK74"/>
<sequence>MRNRLLNNLGLKLTSVIIAIILWFIVAMVYNPKDSVSFSNIQVNLINTDLLEKGNKVYEILDNSDVVRVTVQAPRNVINQLRASDIVATADVSKLTEVNTIAINYEVLNEDVEILDITGNHDVVQLNVEERARKWINVQCNIVGEVAEGYMVANTSSDQTRIEVVGPKSVVERISYAGLDIDVTGATSNLSANVDIQLYDAEKNLVDPSHIEKNAENMRVEVQVLATKEVPFELKASGIPAEGYLATGEVKLDPEKVLLAGTVSTLSNVSKIVIPETELDITDAESDVVNEINIKKYLPDYVVLADGSFNGRVTATAYVEPRVEKTLLVPAANITVLNTPEGYEYEFADNETCRMRISGLDADVSEVDPNTVRGTVNIGEWMERNSIRELTAGTHEVPVSFQLSDQVSIDNVTTVRIYIVEVEDE</sequence>
<protein>
    <submittedName>
        <fullName evidence="2">YbbR-like protein</fullName>
    </submittedName>
</protein>
<dbReference type="PANTHER" id="PTHR37804">
    <property type="entry name" value="CDAA REGULATORY PROTEIN CDAR"/>
    <property type="match status" value="1"/>
</dbReference>
<keyword evidence="3" id="KW-1185">Reference proteome</keyword>
<evidence type="ECO:0000313" key="3">
    <source>
        <dbReference type="Proteomes" id="UP000236311"/>
    </source>
</evidence>
<feature type="transmembrane region" description="Helical" evidence="1">
    <location>
        <begin position="9"/>
        <end position="30"/>
    </location>
</feature>
<dbReference type="Gene3D" id="2.170.120.30">
    <property type="match status" value="2"/>
</dbReference>
<dbReference type="InterPro" id="IPR012505">
    <property type="entry name" value="YbbR"/>
</dbReference>
<keyword evidence="1" id="KW-1133">Transmembrane helix</keyword>
<gene>
    <name evidence="2" type="ORF">AMURIS_03628</name>
</gene>